<dbReference type="PANTHER" id="PTHR33186:SF28">
    <property type="entry name" value="F-BOX DOMAIN-CONTAINING PROTEIN"/>
    <property type="match status" value="1"/>
</dbReference>
<organism evidence="1">
    <name type="scientific">Arundo donax</name>
    <name type="common">Giant reed</name>
    <name type="synonym">Donax arundinaceus</name>
    <dbReference type="NCBI Taxonomy" id="35708"/>
    <lineage>
        <taxon>Eukaryota</taxon>
        <taxon>Viridiplantae</taxon>
        <taxon>Streptophyta</taxon>
        <taxon>Embryophyta</taxon>
        <taxon>Tracheophyta</taxon>
        <taxon>Spermatophyta</taxon>
        <taxon>Magnoliopsida</taxon>
        <taxon>Liliopsida</taxon>
        <taxon>Poales</taxon>
        <taxon>Poaceae</taxon>
        <taxon>PACMAD clade</taxon>
        <taxon>Arundinoideae</taxon>
        <taxon>Arundineae</taxon>
        <taxon>Arundo</taxon>
    </lineage>
</organism>
<dbReference type="EMBL" id="GBRH01216286">
    <property type="protein sequence ID" value="JAD81609.1"/>
    <property type="molecule type" value="Transcribed_RNA"/>
</dbReference>
<protein>
    <recommendedName>
        <fullName evidence="2">F-box associated domain-containing protein</fullName>
    </recommendedName>
</protein>
<evidence type="ECO:0008006" key="2">
    <source>
        <dbReference type="Google" id="ProtNLM"/>
    </source>
</evidence>
<name>A0A0A9CZ95_ARUDO</name>
<reference evidence="1" key="1">
    <citation type="submission" date="2014-09" db="EMBL/GenBank/DDBJ databases">
        <authorList>
            <person name="Magalhaes I.L.F."/>
            <person name="Oliveira U."/>
            <person name="Santos F.R."/>
            <person name="Vidigal T.H.D.A."/>
            <person name="Brescovit A.D."/>
            <person name="Santos A.J."/>
        </authorList>
    </citation>
    <scope>NUCLEOTIDE SEQUENCE</scope>
    <source>
        <tissue evidence="1">Shoot tissue taken approximately 20 cm above the soil surface</tissue>
    </source>
</reference>
<dbReference type="AlphaFoldDB" id="A0A0A9CZ95"/>
<evidence type="ECO:0000313" key="1">
    <source>
        <dbReference type="EMBL" id="JAD81609.1"/>
    </source>
</evidence>
<accession>A0A0A9CZ95</accession>
<sequence>MYYTPYVQPRRGALIGNEIYCTLRWGNAIVKYDLGMNCLSLIDPPSPNRYNRYLALMLMEDSSLGFAYIEGSNLYLWSRKVNSEGAAEWVQCRVIELEGMIPAADPDDEAYVVGFAEGVGVIFVSTGVGLFTIKLNSGQVKEVDEPGVHFSVLPYLSFYTPSPVLALAYLLTVIMHYTDSICFFG</sequence>
<dbReference type="PANTHER" id="PTHR33186">
    <property type="entry name" value="OS10G0136150 PROTEIN-RELATED"/>
    <property type="match status" value="1"/>
</dbReference>
<reference evidence="1" key="2">
    <citation type="journal article" date="2015" name="Data Brief">
        <title>Shoot transcriptome of the giant reed, Arundo donax.</title>
        <authorList>
            <person name="Barrero R.A."/>
            <person name="Guerrero F.D."/>
            <person name="Moolhuijzen P."/>
            <person name="Goolsby J.A."/>
            <person name="Tidwell J."/>
            <person name="Bellgard S.E."/>
            <person name="Bellgard M.I."/>
        </authorList>
    </citation>
    <scope>NUCLEOTIDE SEQUENCE</scope>
    <source>
        <tissue evidence="1">Shoot tissue taken approximately 20 cm above the soil surface</tissue>
    </source>
</reference>
<proteinExistence type="predicted"/>